<accession>A0A9P4NNW9</accession>
<dbReference type="EMBL" id="MU007048">
    <property type="protein sequence ID" value="KAF2429339.1"/>
    <property type="molecule type" value="Genomic_DNA"/>
</dbReference>
<comment type="caution">
    <text evidence="1">The sequence shown here is derived from an EMBL/GenBank/DDBJ whole genome shotgun (WGS) entry which is preliminary data.</text>
</comment>
<dbReference type="AlphaFoldDB" id="A0A9P4NNW9"/>
<organism evidence="1 2">
    <name type="scientific">Tothia fuscella</name>
    <dbReference type="NCBI Taxonomy" id="1048955"/>
    <lineage>
        <taxon>Eukaryota</taxon>
        <taxon>Fungi</taxon>
        <taxon>Dikarya</taxon>
        <taxon>Ascomycota</taxon>
        <taxon>Pezizomycotina</taxon>
        <taxon>Dothideomycetes</taxon>
        <taxon>Pleosporomycetidae</taxon>
        <taxon>Venturiales</taxon>
        <taxon>Cylindrosympodiaceae</taxon>
        <taxon>Tothia</taxon>
    </lineage>
</organism>
<protein>
    <submittedName>
        <fullName evidence="1">Uncharacterized protein</fullName>
    </submittedName>
</protein>
<dbReference type="Proteomes" id="UP000800235">
    <property type="component" value="Unassembled WGS sequence"/>
</dbReference>
<keyword evidence="2" id="KW-1185">Reference proteome</keyword>
<gene>
    <name evidence="1" type="ORF">EJ08DRAFT_299529</name>
</gene>
<evidence type="ECO:0000313" key="1">
    <source>
        <dbReference type="EMBL" id="KAF2429339.1"/>
    </source>
</evidence>
<evidence type="ECO:0000313" key="2">
    <source>
        <dbReference type="Proteomes" id="UP000800235"/>
    </source>
</evidence>
<reference evidence="1" key="1">
    <citation type="journal article" date="2020" name="Stud. Mycol.">
        <title>101 Dothideomycetes genomes: a test case for predicting lifestyles and emergence of pathogens.</title>
        <authorList>
            <person name="Haridas S."/>
            <person name="Albert R."/>
            <person name="Binder M."/>
            <person name="Bloem J."/>
            <person name="Labutti K."/>
            <person name="Salamov A."/>
            <person name="Andreopoulos B."/>
            <person name="Baker S."/>
            <person name="Barry K."/>
            <person name="Bills G."/>
            <person name="Bluhm B."/>
            <person name="Cannon C."/>
            <person name="Castanera R."/>
            <person name="Culley D."/>
            <person name="Daum C."/>
            <person name="Ezra D."/>
            <person name="Gonzalez J."/>
            <person name="Henrissat B."/>
            <person name="Kuo A."/>
            <person name="Liang C."/>
            <person name="Lipzen A."/>
            <person name="Lutzoni F."/>
            <person name="Magnuson J."/>
            <person name="Mondo S."/>
            <person name="Nolan M."/>
            <person name="Ohm R."/>
            <person name="Pangilinan J."/>
            <person name="Park H.-J."/>
            <person name="Ramirez L."/>
            <person name="Alfaro M."/>
            <person name="Sun H."/>
            <person name="Tritt A."/>
            <person name="Yoshinaga Y."/>
            <person name="Zwiers L.-H."/>
            <person name="Turgeon B."/>
            <person name="Goodwin S."/>
            <person name="Spatafora J."/>
            <person name="Crous P."/>
            <person name="Grigoriev I."/>
        </authorList>
    </citation>
    <scope>NUCLEOTIDE SEQUENCE</scope>
    <source>
        <strain evidence="1">CBS 130266</strain>
    </source>
</reference>
<sequence length="177" mass="19687">MPCCLLARLPNSWLMERVRSSCPLQAPGHAKQKNAEAQLLLLSLLTTLHAGYLREPTAHRGFQNSLEYEANVERNGDIRHFSKNGNTAGAQRLQATSIIVSVRLVLPILLRGDRNSNPRPVLNYTPKTQKAASKSGTSVELRVVDRWRICGSPLRICFWCCWVDLVKICGVGRALIG</sequence>
<name>A0A9P4NNW9_9PEZI</name>
<proteinExistence type="predicted"/>